<comment type="caution">
    <text evidence="1">The sequence shown here is derived from an EMBL/GenBank/DDBJ whole genome shotgun (WGS) entry which is preliminary data.</text>
</comment>
<protein>
    <submittedName>
        <fullName evidence="1">Uncharacterized protein</fullName>
    </submittedName>
</protein>
<proteinExistence type="predicted"/>
<evidence type="ECO:0000313" key="1">
    <source>
        <dbReference type="EMBL" id="KAG0716535.1"/>
    </source>
</evidence>
<dbReference type="EMBL" id="JACEEZ010018779">
    <property type="protein sequence ID" value="KAG0716535.1"/>
    <property type="molecule type" value="Genomic_DNA"/>
</dbReference>
<dbReference type="Proteomes" id="UP000770661">
    <property type="component" value="Unassembled WGS sequence"/>
</dbReference>
<reference evidence="1" key="1">
    <citation type="submission" date="2020-07" db="EMBL/GenBank/DDBJ databases">
        <title>The High-quality genome of the commercially important snow crab, Chionoecetes opilio.</title>
        <authorList>
            <person name="Jeong J.-H."/>
            <person name="Ryu S."/>
        </authorList>
    </citation>
    <scope>NUCLEOTIDE SEQUENCE</scope>
    <source>
        <strain evidence="1">MADBK_172401_WGS</strain>
        <tissue evidence="1">Digestive gland</tissue>
    </source>
</reference>
<organism evidence="1 2">
    <name type="scientific">Chionoecetes opilio</name>
    <name type="common">Atlantic snow crab</name>
    <name type="synonym">Cancer opilio</name>
    <dbReference type="NCBI Taxonomy" id="41210"/>
    <lineage>
        <taxon>Eukaryota</taxon>
        <taxon>Metazoa</taxon>
        <taxon>Ecdysozoa</taxon>
        <taxon>Arthropoda</taxon>
        <taxon>Crustacea</taxon>
        <taxon>Multicrustacea</taxon>
        <taxon>Malacostraca</taxon>
        <taxon>Eumalacostraca</taxon>
        <taxon>Eucarida</taxon>
        <taxon>Decapoda</taxon>
        <taxon>Pleocyemata</taxon>
        <taxon>Brachyura</taxon>
        <taxon>Eubrachyura</taxon>
        <taxon>Majoidea</taxon>
        <taxon>Majidae</taxon>
        <taxon>Chionoecetes</taxon>
    </lineage>
</organism>
<evidence type="ECO:0000313" key="2">
    <source>
        <dbReference type="Proteomes" id="UP000770661"/>
    </source>
</evidence>
<keyword evidence="2" id="KW-1185">Reference proteome</keyword>
<sequence length="190" mass="21242">MRGGHRQRAHKRVTISTWCPTGSISSISDPAIPAPHTLPGHFSQCQHRVTPDKGRSDPSWKVVTCLVPPPHNASGVSCQLHDGHHHVLLHFSHASTFTLVVSVGIRQILIEPYTQRGCKTRSFRLFSTTHNNRRGIAQIEAPHRWLLRNVTLQSSQGAVIGGSQLTATPVFGFDLRRSVRQAWCMNRTRR</sequence>
<gene>
    <name evidence="1" type="ORF">GWK47_009450</name>
</gene>
<accession>A0A8J5CNL3</accession>
<dbReference type="AlphaFoldDB" id="A0A8J5CNL3"/>
<name>A0A8J5CNL3_CHIOP</name>